<reference evidence="2 3" key="2">
    <citation type="journal article" date="2017" name="Nature">
        <title>The Apostasia genome and the evolution of orchids.</title>
        <authorList>
            <person name="Zhang G.Q."/>
            <person name="Liu K.W."/>
            <person name="Li Z."/>
            <person name="Lohaus R."/>
            <person name="Hsiao Y.Y."/>
            <person name="Niu S.C."/>
            <person name="Wang J.Y."/>
            <person name="Lin Y.C."/>
            <person name="Xu Q."/>
            <person name="Chen L.J."/>
            <person name="Yoshida K."/>
            <person name="Fujiwara S."/>
            <person name="Wang Z.W."/>
            <person name="Zhang Y.Q."/>
            <person name="Mitsuda N."/>
            <person name="Wang M."/>
            <person name="Liu G.H."/>
            <person name="Pecoraro L."/>
            <person name="Huang H.X."/>
            <person name="Xiao X.J."/>
            <person name="Lin M."/>
            <person name="Wu X.Y."/>
            <person name="Wu W.L."/>
            <person name="Chen Y.Y."/>
            <person name="Chang S.B."/>
            <person name="Sakamoto S."/>
            <person name="Ohme-Takagi M."/>
            <person name="Yagi M."/>
            <person name="Zeng S.J."/>
            <person name="Shen C.Y."/>
            <person name="Yeh C.M."/>
            <person name="Luo Y.B."/>
            <person name="Tsai W.C."/>
            <person name="Van de Peer Y."/>
            <person name="Liu Z.J."/>
        </authorList>
    </citation>
    <scope>NUCLEOTIDE SEQUENCE [LARGE SCALE GENOMIC DNA]</scope>
    <source>
        <tissue evidence="2">The whole plant</tissue>
    </source>
</reference>
<keyword evidence="3" id="KW-1185">Reference proteome</keyword>
<feature type="region of interest" description="Disordered" evidence="1">
    <location>
        <begin position="115"/>
        <end position="156"/>
    </location>
</feature>
<accession>A0A2I0WN84</accession>
<organism evidence="2 3">
    <name type="scientific">Dendrobium catenatum</name>
    <dbReference type="NCBI Taxonomy" id="906689"/>
    <lineage>
        <taxon>Eukaryota</taxon>
        <taxon>Viridiplantae</taxon>
        <taxon>Streptophyta</taxon>
        <taxon>Embryophyta</taxon>
        <taxon>Tracheophyta</taxon>
        <taxon>Spermatophyta</taxon>
        <taxon>Magnoliopsida</taxon>
        <taxon>Liliopsida</taxon>
        <taxon>Asparagales</taxon>
        <taxon>Orchidaceae</taxon>
        <taxon>Epidendroideae</taxon>
        <taxon>Malaxideae</taxon>
        <taxon>Dendrobiinae</taxon>
        <taxon>Dendrobium</taxon>
    </lineage>
</organism>
<dbReference type="PANTHER" id="PTHR37178">
    <property type="entry name" value="PLANT/PROTEIN"/>
    <property type="match status" value="1"/>
</dbReference>
<dbReference type="AlphaFoldDB" id="A0A2I0WN84"/>
<dbReference type="EMBL" id="KZ502537">
    <property type="protein sequence ID" value="PKU77130.1"/>
    <property type="molecule type" value="Genomic_DNA"/>
</dbReference>
<name>A0A2I0WN84_9ASPA</name>
<sequence length="361" mass="40585">MICTTMEALTNTSFPSSPAFSIPVLNHCVGGQRWWTRSRSRSCGGDAPTLVVLPRCRPKASGNHQSANRSFLFPSPSSSILRKGSNATDLAAATCSWTAAGCKYSGRRCSRILTASSSSSSPKPLGEDPEEEEGKKGEEVERTLGMDGSIPSSSEEFLRRVSSPAYDMRRHLFQTISSSSYEVLDHNPWREGSKPVFVLTQGNNQLCTMKTRQSRRFGWICIILSCRKQNNNKCWLLIFCSEVERELGLLFTRRTKWDQKVDNKVKHARTGTKFNMLVEDIREGVLVFEDQSEASRYCELLQGVQKCEGIAELEVSSVFDICQKMRALAVLFRRGRTPPLPKSLEQNLRARKRSLEDQDII</sequence>
<evidence type="ECO:0000256" key="1">
    <source>
        <dbReference type="SAM" id="MobiDB-lite"/>
    </source>
</evidence>
<feature type="compositionally biased region" description="Basic and acidic residues" evidence="1">
    <location>
        <begin position="133"/>
        <end position="144"/>
    </location>
</feature>
<reference evidence="2 3" key="1">
    <citation type="journal article" date="2016" name="Sci. Rep.">
        <title>The Dendrobium catenatum Lindl. genome sequence provides insights into polysaccharide synthase, floral development and adaptive evolution.</title>
        <authorList>
            <person name="Zhang G.Q."/>
            <person name="Xu Q."/>
            <person name="Bian C."/>
            <person name="Tsai W.C."/>
            <person name="Yeh C.M."/>
            <person name="Liu K.W."/>
            <person name="Yoshida K."/>
            <person name="Zhang L.S."/>
            <person name="Chang S.B."/>
            <person name="Chen F."/>
            <person name="Shi Y."/>
            <person name="Su Y.Y."/>
            <person name="Zhang Y.Q."/>
            <person name="Chen L.J."/>
            <person name="Yin Y."/>
            <person name="Lin M."/>
            <person name="Huang H."/>
            <person name="Deng H."/>
            <person name="Wang Z.W."/>
            <person name="Zhu S.L."/>
            <person name="Zhao X."/>
            <person name="Deng C."/>
            <person name="Niu S.C."/>
            <person name="Huang J."/>
            <person name="Wang M."/>
            <person name="Liu G.H."/>
            <person name="Yang H.J."/>
            <person name="Xiao X.J."/>
            <person name="Hsiao Y.Y."/>
            <person name="Wu W.L."/>
            <person name="Chen Y.Y."/>
            <person name="Mitsuda N."/>
            <person name="Ohme-Takagi M."/>
            <person name="Luo Y.B."/>
            <person name="Van de Peer Y."/>
            <person name="Liu Z.J."/>
        </authorList>
    </citation>
    <scope>NUCLEOTIDE SEQUENCE [LARGE SCALE GENOMIC DNA]</scope>
    <source>
        <tissue evidence="2">The whole plant</tissue>
    </source>
</reference>
<evidence type="ECO:0000313" key="2">
    <source>
        <dbReference type="EMBL" id="PKU77130.1"/>
    </source>
</evidence>
<dbReference type="Proteomes" id="UP000233837">
    <property type="component" value="Unassembled WGS sequence"/>
</dbReference>
<evidence type="ECO:0000313" key="3">
    <source>
        <dbReference type="Proteomes" id="UP000233837"/>
    </source>
</evidence>
<gene>
    <name evidence="2" type="ORF">MA16_Dca001736</name>
</gene>
<protein>
    <submittedName>
        <fullName evidence="2">Uncharacterized protein</fullName>
    </submittedName>
</protein>
<dbReference type="PANTHER" id="PTHR37178:SF1">
    <property type="entry name" value="PLANT_PROTEIN"/>
    <property type="match status" value="1"/>
</dbReference>
<proteinExistence type="predicted"/>